<protein>
    <submittedName>
        <fullName evidence="1">Uncharacterized protein</fullName>
    </submittedName>
</protein>
<dbReference type="OrthoDB" id="7918484at2"/>
<sequence>MLRSERGAQFPLDIETLLAELRPDEEALGVLGLTLGGPASDRATAVLAKTADAPSTKVLNYLTELRKNAPSATPRWISGHGELEALMGRLNASIGFGQTTPDAAADNFLSEAGRILG</sequence>
<dbReference type="RefSeq" id="WP_147655399.1">
    <property type="nucleotide sequence ID" value="NZ_BMFM01000001.1"/>
</dbReference>
<evidence type="ECO:0000313" key="2">
    <source>
        <dbReference type="Proteomes" id="UP000321062"/>
    </source>
</evidence>
<dbReference type="KEGG" id="yti:FNA67_06040"/>
<keyword evidence="2" id="KW-1185">Reference proteome</keyword>
<gene>
    <name evidence="1" type="ORF">FNA67_06040</name>
</gene>
<dbReference type="AlphaFoldDB" id="A0A5B9DM45"/>
<accession>A0A5B9DM45</accession>
<organism evidence="1 2">
    <name type="scientific">Paradevosia tibetensis</name>
    <dbReference type="NCBI Taxonomy" id="1447062"/>
    <lineage>
        <taxon>Bacteria</taxon>
        <taxon>Pseudomonadati</taxon>
        <taxon>Pseudomonadota</taxon>
        <taxon>Alphaproteobacteria</taxon>
        <taxon>Hyphomicrobiales</taxon>
        <taxon>Devosiaceae</taxon>
        <taxon>Paradevosia</taxon>
    </lineage>
</organism>
<proteinExistence type="predicted"/>
<name>A0A5B9DM45_9HYPH</name>
<evidence type="ECO:0000313" key="1">
    <source>
        <dbReference type="EMBL" id="QEE19759.1"/>
    </source>
</evidence>
<dbReference type="Proteomes" id="UP000321062">
    <property type="component" value="Chromosome"/>
</dbReference>
<reference evidence="1 2" key="1">
    <citation type="journal article" date="2015" name="Int. J. Syst. Evol. Microbiol.">
        <title>Youhaiella tibetensis gen. nov., sp. nov., isolated from subsurface sediment.</title>
        <authorList>
            <person name="Wang Y.X."/>
            <person name="Huang F.Q."/>
            <person name="Nogi Y."/>
            <person name="Pang S.J."/>
            <person name="Wang P.K."/>
            <person name="Lv J."/>
        </authorList>
    </citation>
    <scope>NUCLEOTIDE SEQUENCE [LARGE SCALE GENOMIC DNA]</scope>
    <source>
        <strain evidence="2">fig4</strain>
    </source>
</reference>
<dbReference type="Gene3D" id="3.40.190.10">
    <property type="entry name" value="Periplasmic binding protein-like II"/>
    <property type="match status" value="2"/>
</dbReference>
<dbReference type="EMBL" id="CP041690">
    <property type="protein sequence ID" value="QEE19759.1"/>
    <property type="molecule type" value="Genomic_DNA"/>
</dbReference>